<dbReference type="AlphaFoldDB" id="A0A0F9A5B5"/>
<evidence type="ECO:0000313" key="1">
    <source>
        <dbReference type="EMBL" id="KKL04724.1"/>
    </source>
</evidence>
<accession>A0A0F9A5B5</accession>
<comment type="caution">
    <text evidence="1">The sequence shown here is derived from an EMBL/GenBank/DDBJ whole genome shotgun (WGS) entry which is preliminary data.</text>
</comment>
<protein>
    <submittedName>
        <fullName evidence="1">Uncharacterized protein</fullName>
    </submittedName>
</protein>
<proteinExistence type="predicted"/>
<reference evidence="1" key="1">
    <citation type="journal article" date="2015" name="Nature">
        <title>Complex archaea that bridge the gap between prokaryotes and eukaryotes.</title>
        <authorList>
            <person name="Spang A."/>
            <person name="Saw J.H."/>
            <person name="Jorgensen S.L."/>
            <person name="Zaremba-Niedzwiedzka K."/>
            <person name="Martijn J."/>
            <person name="Lind A.E."/>
            <person name="van Eijk R."/>
            <person name="Schleper C."/>
            <person name="Guy L."/>
            <person name="Ettema T.J."/>
        </authorList>
    </citation>
    <scope>NUCLEOTIDE SEQUENCE</scope>
</reference>
<name>A0A0F9A5B5_9ZZZZ</name>
<gene>
    <name evidence="1" type="ORF">LCGC14_2613170</name>
</gene>
<sequence>MKKLKAITWMDWPDTIEFPDGYDRKSIPDLTRSNFEHLVERHNELVEVVLKILDAKILVKD</sequence>
<dbReference type="EMBL" id="LAZR01044407">
    <property type="protein sequence ID" value="KKL04724.1"/>
    <property type="molecule type" value="Genomic_DNA"/>
</dbReference>
<organism evidence="1">
    <name type="scientific">marine sediment metagenome</name>
    <dbReference type="NCBI Taxonomy" id="412755"/>
    <lineage>
        <taxon>unclassified sequences</taxon>
        <taxon>metagenomes</taxon>
        <taxon>ecological metagenomes</taxon>
    </lineage>
</organism>